<dbReference type="PROSITE" id="PS50928">
    <property type="entry name" value="ABC_TM1"/>
    <property type="match status" value="1"/>
</dbReference>
<keyword evidence="5 7" id="KW-1133">Transmembrane helix</keyword>
<feature type="transmembrane region" description="Helical" evidence="7">
    <location>
        <begin position="135"/>
        <end position="164"/>
    </location>
</feature>
<dbReference type="Gene3D" id="1.10.3720.10">
    <property type="entry name" value="MetI-like"/>
    <property type="match status" value="1"/>
</dbReference>
<protein>
    <submittedName>
        <fullName evidence="9">ABC transporter permease</fullName>
    </submittedName>
</protein>
<dbReference type="Pfam" id="PF00528">
    <property type="entry name" value="BPD_transp_1"/>
    <property type="match status" value="1"/>
</dbReference>
<name>A0A934NBQ7_9BACT</name>
<comment type="subcellular location">
    <subcellularLocation>
        <location evidence="1 7">Cell membrane</location>
        <topology evidence="1 7">Multi-pass membrane protein</topology>
    </subcellularLocation>
</comment>
<evidence type="ECO:0000256" key="5">
    <source>
        <dbReference type="ARBA" id="ARBA00022989"/>
    </source>
</evidence>
<keyword evidence="2 7" id="KW-0813">Transport</keyword>
<proteinExistence type="inferred from homology"/>
<feature type="transmembrane region" description="Helical" evidence="7">
    <location>
        <begin position="208"/>
        <end position="233"/>
    </location>
</feature>
<comment type="similarity">
    <text evidence="7">Belongs to the binding-protein-dependent transport system permease family.</text>
</comment>
<comment type="caution">
    <text evidence="9">The sequence shown here is derived from an EMBL/GenBank/DDBJ whole genome shotgun (WGS) entry which is preliminary data.</text>
</comment>
<evidence type="ECO:0000256" key="1">
    <source>
        <dbReference type="ARBA" id="ARBA00004651"/>
    </source>
</evidence>
<keyword evidence="6 7" id="KW-0472">Membrane</keyword>
<sequence length="292" mass="30541">MSADIAIAEAPRRYAVADLVKNLNPTLAVGLGIVGLAVLLSIVVPAVSPYGPTQIVTENSLAGPSLQHPFGNDDLGRDVMTRVMVGYRISLSVAVGSVLLALLLGVPLGLLSAYAGGFVDNLVMRPLDVFMSFPAILLAVVVTAILGTGTLVVVLAIGVVYVPVIARVMRATAMVVARELYVEAARARGASSLRLVIRHIMPNSLGPVVVQASILMGFAILLEAALSFIGLGVRPPDPSLGLMLSNGRDFMGQAPWIVVAPGLAIMGLVLGFNLVGDGLRDWLDPRGRARLR</sequence>
<organism evidence="9 10">
    <name type="scientific">Candidatus Nephthysia bennettiae</name>
    <dbReference type="NCBI Taxonomy" id="3127016"/>
    <lineage>
        <taxon>Bacteria</taxon>
        <taxon>Bacillati</taxon>
        <taxon>Candidatus Dormiibacterota</taxon>
        <taxon>Candidatus Dormibacteria</taxon>
        <taxon>Candidatus Dormibacterales</taxon>
        <taxon>Candidatus Dormibacteraceae</taxon>
        <taxon>Candidatus Nephthysia</taxon>
    </lineage>
</organism>
<dbReference type="AlphaFoldDB" id="A0A934NBQ7"/>
<dbReference type="InterPro" id="IPR050366">
    <property type="entry name" value="BP-dependent_transpt_permease"/>
</dbReference>
<reference evidence="9" key="1">
    <citation type="submission" date="2020-10" db="EMBL/GenBank/DDBJ databases">
        <title>Ca. Dormibacterota MAGs.</title>
        <authorList>
            <person name="Montgomery K."/>
        </authorList>
    </citation>
    <scope>NUCLEOTIDE SEQUENCE [LARGE SCALE GENOMIC DNA]</scope>
    <source>
        <strain evidence="9">SC8812_S17_10</strain>
    </source>
</reference>
<evidence type="ECO:0000256" key="3">
    <source>
        <dbReference type="ARBA" id="ARBA00022475"/>
    </source>
</evidence>
<dbReference type="EMBL" id="JAEKNR010000240">
    <property type="protein sequence ID" value="MBJ7601278.1"/>
    <property type="molecule type" value="Genomic_DNA"/>
</dbReference>
<gene>
    <name evidence="9" type="ORF">JF922_24795</name>
</gene>
<accession>A0A934NBQ7</accession>
<dbReference type="GO" id="GO:0005886">
    <property type="term" value="C:plasma membrane"/>
    <property type="evidence" value="ECO:0007669"/>
    <property type="project" value="UniProtKB-SubCell"/>
</dbReference>
<dbReference type="CDD" id="cd06261">
    <property type="entry name" value="TM_PBP2"/>
    <property type="match status" value="1"/>
</dbReference>
<evidence type="ECO:0000313" key="10">
    <source>
        <dbReference type="Proteomes" id="UP000612893"/>
    </source>
</evidence>
<keyword evidence="3" id="KW-1003">Cell membrane</keyword>
<evidence type="ECO:0000256" key="4">
    <source>
        <dbReference type="ARBA" id="ARBA00022692"/>
    </source>
</evidence>
<evidence type="ECO:0000256" key="7">
    <source>
        <dbReference type="RuleBase" id="RU363032"/>
    </source>
</evidence>
<dbReference type="InterPro" id="IPR035906">
    <property type="entry name" value="MetI-like_sf"/>
</dbReference>
<feature type="domain" description="ABC transmembrane type-1" evidence="8">
    <location>
        <begin position="87"/>
        <end position="276"/>
    </location>
</feature>
<keyword evidence="10" id="KW-1185">Reference proteome</keyword>
<feature type="transmembrane region" description="Helical" evidence="7">
    <location>
        <begin position="89"/>
        <end position="115"/>
    </location>
</feature>
<evidence type="ECO:0000256" key="2">
    <source>
        <dbReference type="ARBA" id="ARBA00022448"/>
    </source>
</evidence>
<dbReference type="SUPFAM" id="SSF161098">
    <property type="entry name" value="MetI-like"/>
    <property type="match status" value="1"/>
</dbReference>
<evidence type="ECO:0000256" key="6">
    <source>
        <dbReference type="ARBA" id="ARBA00023136"/>
    </source>
</evidence>
<dbReference type="RefSeq" id="WP_338205458.1">
    <property type="nucleotide sequence ID" value="NZ_JAEKNR010000240.1"/>
</dbReference>
<dbReference type="PANTHER" id="PTHR43386">
    <property type="entry name" value="OLIGOPEPTIDE TRANSPORT SYSTEM PERMEASE PROTEIN APPC"/>
    <property type="match status" value="1"/>
</dbReference>
<dbReference type="InterPro" id="IPR000515">
    <property type="entry name" value="MetI-like"/>
</dbReference>
<dbReference type="PANTHER" id="PTHR43386:SF1">
    <property type="entry name" value="D,D-DIPEPTIDE TRANSPORT SYSTEM PERMEASE PROTEIN DDPC-RELATED"/>
    <property type="match status" value="1"/>
</dbReference>
<feature type="transmembrane region" description="Helical" evidence="7">
    <location>
        <begin position="253"/>
        <end position="276"/>
    </location>
</feature>
<evidence type="ECO:0000259" key="8">
    <source>
        <dbReference type="PROSITE" id="PS50928"/>
    </source>
</evidence>
<evidence type="ECO:0000313" key="9">
    <source>
        <dbReference type="EMBL" id="MBJ7601278.1"/>
    </source>
</evidence>
<keyword evidence="4 7" id="KW-0812">Transmembrane</keyword>
<dbReference type="Proteomes" id="UP000612893">
    <property type="component" value="Unassembled WGS sequence"/>
</dbReference>
<feature type="transmembrane region" description="Helical" evidence="7">
    <location>
        <begin position="27"/>
        <end position="47"/>
    </location>
</feature>